<comment type="similarity">
    <text evidence="1">Belongs to the ABC transporter superfamily.</text>
</comment>
<gene>
    <name evidence="7" type="ORF">L2W38_05900</name>
</gene>
<evidence type="ECO:0000256" key="3">
    <source>
        <dbReference type="ARBA" id="ARBA00022741"/>
    </source>
</evidence>
<accession>A0ABS9EMC2</accession>
<dbReference type="PANTHER" id="PTHR43820">
    <property type="entry name" value="HIGH-AFFINITY BRANCHED-CHAIN AMINO ACID TRANSPORT ATP-BINDING PROTEIN LIVF"/>
    <property type="match status" value="1"/>
</dbReference>
<proteinExistence type="inferred from homology"/>
<dbReference type="PIRSF" id="PIRSF039137">
    <property type="entry name" value="ABC_branched_ATPase"/>
    <property type="match status" value="1"/>
</dbReference>
<evidence type="ECO:0000259" key="6">
    <source>
        <dbReference type="PROSITE" id="PS50893"/>
    </source>
</evidence>
<dbReference type="PROSITE" id="PS00211">
    <property type="entry name" value="ABC_TRANSPORTER_1"/>
    <property type="match status" value="1"/>
</dbReference>
<keyword evidence="4 7" id="KW-0067">ATP-binding</keyword>
<keyword evidence="2" id="KW-0813">Transport</keyword>
<protein>
    <submittedName>
        <fullName evidence="7">ABC transporter ATP-binding protein</fullName>
    </submittedName>
</protein>
<dbReference type="GO" id="GO:0005524">
    <property type="term" value="F:ATP binding"/>
    <property type="evidence" value="ECO:0007669"/>
    <property type="project" value="UniProtKB-KW"/>
</dbReference>
<dbReference type="Gene3D" id="3.40.50.300">
    <property type="entry name" value="P-loop containing nucleotide triphosphate hydrolases"/>
    <property type="match status" value="1"/>
</dbReference>
<evidence type="ECO:0000256" key="4">
    <source>
        <dbReference type="ARBA" id="ARBA00022840"/>
    </source>
</evidence>
<sequence length="242" mass="26252">MDGKKPLLSVRGLEVSYGAIKALLGVDLDVYEGEIVSVIGANGAGKSTLMNAIMGDVARQAGEVSLDGKPLSSKSFQVVHQGVSLSPEGRKVFAPLTVEENLMMGAFPRQDRLEIHRTLAHVFELFPRLEERRQQYAGTLSGGEQQMLAIGRALMSTPRVLLLDEPSLGLAPIVIKDIFKELKTINEGGMTILLVEQNARQALMLSHRAYVLQTGRVIMEGPSKELLANPEVEAAYLGTGHH</sequence>
<dbReference type="InterPro" id="IPR027417">
    <property type="entry name" value="P-loop_NTPase"/>
</dbReference>
<evidence type="ECO:0000313" key="7">
    <source>
        <dbReference type="EMBL" id="MCF4142341.1"/>
    </source>
</evidence>
<dbReference type="Pfam" id="PF00005">
    <property type="entry name" value="ABC_tran"/>
    <property type="match status" value="1"/>
</dbReference>
<dbReference type="SUPFAM" id="SSF52540">
    <property type="entry name" value="P-loop containing nucleoside triphosphate hydrolases"/>
    <property type="match status" value="1"/>
</dbReference>
<dbReference type="CDD" id="cd03224">
    <property type="entry name" value="ABC_TM1139_LivF_branched"/>
    <property type="match status" value="1"/>
</dbReference>
<dbReference type="InterPro" id="IPR052156">
    <property type="entry name" value="BCAA_Transport_ATP-bd_LivF"/>
</dbReference>
<dbReference type="InterPro" id="IPR017871">
    <property type="entry name" value="ABC_transporter-like_CS"/>
</dbReference>
<dbReference type="Proteomes" id="UP001200430">
    <property type="component" value="Unassembled WGS sequence"/>
</dbReference>
<dbReference type="InterPro" id="IPR003593">
    <property type="entry name" value="AAA+_ATPase"/>
</dbReference>
<keyword evidence="3" id="KW-0547">Nucleotide-binding</keyword>
<dbReference type="EMBL" id="JAKGUD010000004">
    <property type="protein sequence ID" value="MCF4142341.1"/>
    <property type="molecule type" value="Genomic_DNA"/>
</dbReference>
<comment type="caution">
    <text evidence="7">The sequence shown here is derived from an EMBL/GenBank/DDBJ whole genome shotgun (WGS) entry which is preliminary data.</text>
</comment>
<evidence type="ECO:0000256" key="2">
    <source>
        <dbReference type="ARBA" id="ARBA00022448"/>
    </source>
</evidence>
<feature type="domain" description="ABC transporter" evidence="6">
    <location>
        <begin position="8"/>
        <end position="239"/>
    </location>
</feature>
<dbReference type="PANTHER" id="PTHR43820:SF4">
    <property type="entry name" value="HIGH-AFFINITY BRANCHED-CHAIN AMINO ACID TRANSPORT ATP-BINDING PROTEIN LIVF"/>
    <property type="match status" value="1"/>
</dbReference>
<dbReference type="SMART" id="SM00382">
    <property type="entry name" value="AAA"/>
    <property type="match status" value="1"/>
</dbReference>
<dbReference type="PROSITE" id="PS50893">
    <property type="entry name" value="ABC_TRANSPORTER_2"/>
    <property type="match status" value="1"/>
</dbReference>
<dbReference type="InterPro" id="IPR030660">
    <property type="entry name" value="ABC_branched_ATPase_LivF/BraG"/>
</dbReference>
<reference evidence="7 8" key="1">
    <citation type="submission" date="2022-01" db="EMBL/GenBank/DDBJ databases">
        <title>Dethiosulfovibrio faecalis sp. nov., a novel proteolytic, non-sulfur-reducing bacterium isolated from a marine aquaculture solid waste bioreactor.</title>
        <authorList>
            <person name="Grabowski S."/>
            <person name="Apolinario E."/>
            <person name="Schneider N."/>
            <person name="Marshall C.W."/>
            <person name="Sowers K.R."/>
        </authorList>
    </citation>
    <scope>NUCLEOTIDE SEQUENCE [LARGE SCALE GENOMIC DNA]</scope>
    <source>
        <strain evidence="7 8">DSM 12537</strain>
    </source>
</reference>
<name>A0ABS9EMC2_9BACT</name>
<keyword evidence="5" id="KW-0029">Amino-acid transport</keyword>
<organism evidence="7 8">
    <name type="scientific">Dethiosulfovibrio marinus</name>
    <dbReference type="NCBI Taxonomy" id="133532"/>
    <lineage>
        <taxon>Bacteria</taxon>
        <taxon>Thermotogati</taxon>
        <taxon>Synergistota</taxon>
        <taxon>Synergistia</taxon>
        <taxon>Synergistales</taxon>
        <taxon>Dethiosulfovibrionaceae</taxon>
        <taxon>Dethiosulfovibrio</taxon>
    </lineage>
</organism>
<evidence type="ECO:0000256" key="1">
    <source>
        <dbReference type="ARBA" id="ARBA00005417"/>
    </source>
</evidence>
<evidence type="ECO:0000313" key="8">
    <source>
        <dbReference type="Proteomes" id="UP001200430"/>
    </source>
</evidence>
<dbReference type="InterPro" id="IPR003439">
    <property type="entry name" value="ABC_transporter-like_ATP-bd"/>
</dbReference>
<keyword evidence="8" id="KW-1185">Reference proteome</keyword>
<evidence type="ECO:0000256" key="5">
    <source>
        <dbReference type="ARBA" id="ARBA00022970"/>
    </source>
</evidence>